<evidence type="ECO:0000313" key="6">
    <source>
        <dbReference type="Proteomes" id="UP001432322"/>
    </source>
</evidence>
<dbReference type="InterPro" id="IPR011701">
    <property type="entry name" value="MFS"/>
</dbReference>
<dbReference type="InterPro" id="IPR036259">
    <property type="entry name" value="MFS_trans_sf"/>
</dbReference>
<feature type="transmembrane region" description="Helical" evidence="3">
    <location>
        <begin position="352"/>
        <end position="373"/>
    </location>
</feature>
<name>A0AAV5UXW6_9BILA</name>
<evidence type="ECO:0000256" key="3">
    <source>
        <dbReference type="SAM" id="Phobius"/>
    </source>
</evidence>
<dbReference type="InterPro" id="IPR020846">
    <property type="entry name" value="MFS_dom"/>
</dbReference>
<keyword evidence="6" id="KW-1185">Reference proteome</keyword>
<dbReference type="SUPFAM" id="SSF103473">
    <property type="entry name" value="MFS general substrate transporter"/>
    <property type="match status" value="1"/>
</dbReference>
<feature type="transmembrane region" description="Helical" evidence="3">
    <location>
        <begin position="255"/>
        <end position="275"/>
    </location>
</feature>
<evidence type="ECO:0000259" key="4">
    <source>
        <dbReference type="PROSITE" id="PS50850"/>
    </source>
</evidence>
<dbReference type="Proteomes" id="UP001432322">
    <property type="component" value="Unassembled WGS sequence"/>
</dbReference>
<feature type="transmembrane region" description="Helical" evidence="3">
    <location>
        <begin position="325"/>
        <end position="346"/>
    </location>
</feature>
<evidence type="ECO:0000313" key="5">
    <source>
        <dbReference type="EMBL" id="GMT12140.1"/>
    </source>
</evidence>
<feature type="transmembrane region" description="Helical" evidence="3">
    <location>
        <begin position="164"/>
        <end position="183"/>
    </location>
</feature>
<organism evidence="5 6">
    <name type="scientific">Pristionchus fissidentatus</name>
    <dbReference type="NCBI Taxonomy" id="1538716"/>
    <lineage>
        <taxon>Eukaryota</taxon>
        <taxon>Metazoa</taxon>
        <taxon>Ecdysozoa</taxon>
        <taxon>Nematoda</taxon>
        <taxon>Chromadorea</taxon>
        <taxon>Rhabditida</taxon>
        <taxon>Rhabditina</taxon>
        <taxon>Diplogasteromorpha</taxon>
        <taxon>Diplogasteroidea</taxon>
        <taxon>Neodiplogasteridae</taxon>
        <taxon>Pristionchus</taxon>
    </lineage>
</organism>
<feature type="transmembrane region" description="Helical" evidence="3">
    <location>
        <begin position="77"/>
        <end position="97"/>
    </location>
</feature>
<gene>
    <name evidence="5" type="ORF">PFISCL1PPCAC_3437</name>
</gene>
<keyword evidence="3" id="KW-0472">Membrane</keyword>
<sequence length="480" mass="52184">MGRAEEAANHDAIGCALFGTRARFAVLIVTMLCLTSVWSNILAFNFTTICIENDHSNDTNLVYFTDPTVLTATEKSFRTSMVALTALCANIPMTLAINRYGIRTIFAVLGLVSGVSTIMMPIAIEGGYAWLLVARGFQGIAFSGNFPVIGAFCARWAYWKQTGLFVSTLVASVQLAPAITMPVSGALCAAVSWQSVYYIHGSVGIGLFVIFAIFVRNSPEKHPCVGQAECDKIARLKCTEKTTVPYLAILRTPSIWAVWIASVGNFAAVNLMFLYSPVYISNVLGYSENSTGISAALPPLAQFAAKLISGAISDRVHCVTEANKFRIFNSLAFMLSALSFAVLGFMTADTKLVNMLLLGAAAGALGVDTGGFFKASSVLSQQYSHFVTGTFSFTHPLTMFVVPFIVNALTPNNTQEEWSVVFFIIAVMEIVTNIIFCIFVKGEPCEWTKIENSDPSEYGDKEKRGFAREKRESHNAFVKL</sequence>
<accession>A0AAV5UXW6</accession>
<feature type="transmembrane region" description="Helical" evidence="3">
    <location>
        <begin position="104"/>
        <end position="124"/>
    </location>
</feature>
<feature type="compositionally biased region" description="Basic and acidic residues" evidence="2">
    <location>
        <begin position="453"/>
        <end position="474"/>
    </location>
</feature>
<feature type="region of interest" description="Disordered" evidence="2">
    <location>
        <begin position="453"/>
        <end position="480"/>
    </location>
</feature>
<feature type="transmembrane region" description="Helical" evidence="3">
    <location>
        <begin position="295"/>
        <end position="313"/>
    </location>
</feature>
<dbReference type="AlphaFoldDB" id="A0AAV5UXW6"/>
<feature type="transmembrane region" description="Helical" evidence="3">
    <location>
        <begin position="136"/>
        <end position="157"/>
    </location>
</feature>
<dbReference type="GO" id="GO:0016020">
    <property type="term" value="C:membrane"/>
    <property type="evidence" value="ECO:0007669"/>
    <property type="project" value="UniProtKB-SubCell"/>
</dbReference>
<reference evidence="5" key="1">
    <citation type="submission" date="2023-10" db="EMBL/GenBank/DDBJ databases">
        <title>Genome assembly of Pristionchus species.</title>
        <authorList>
            <person name="Yoshida K."/>
            <person name="Sommer R.J."/>
        </authorList>
    </citation>
    <scope>NUCLEOTIDE SEQUENCE</scope>
    <source>
        <strain evidence="5">RS5133</strain>
    </source>
</reference>
<dbReference type="GO" id="GO:0022857">
    <property type="term" value="F:transmembrane transporter activity"/>
    <property type="evidence" value="ECO:0007669"/>
    <property type="project" value="InterPro"/>
</dbReference>
<protein>
    <recommendedName>
        <fullName evidence="4">Major facilitator superfamily (MFS) profile domain-containing protein</fullName>
    </recommendedName>
</protein>
<dbReference type="Gene3D" id="1.20.1250.20">
    <property type="entry name" value="MFS general substrate transporter like domains"/>
    <property type="match status" value="2"/>
</dbReference>
<dbReference type="Pfam" id="PF07690">
    <property type="entry name" value="MFS_1"/>
    <property type="match status" value="1"/>
</dbReference>
<dbReference type="PANTHER" id="PTHR45757:SF23">
    <property type="entry name" value="MAJOR FACILITATOR SUPERFAMILY (MFS) PROFILE DOMAIN-CONTAINING PROTEIN"/>
    <property type="match status" value="1"/>
</dbReference>
<keyword evidence="3" id="KW-1133">Transmembrane helix</keyword>
<dbReference type="PANTHER" id="PTHR45757">
    <property type="entry name" value="PROTEIN CBG23364-RELATED"/>
    <property type="match status" value="1"/>
</dbReference>
<evidence type="ECO:0000256" key="1">
    <source>
        <dbReference type="ARBA" id="ARBA00004141"/>
    </source>
</evidence>
<feature type="transmembrane region" description="Helical" evidence="3">
    <location>
        <begin position="418"/>
        <end position="440"/>
    </location>
</feature>
<dbReference type="PROSITE" id="PS50850">
    <property type="entry name" value="MFS"/>
    <property type="match status" value="1"/>
</dbReference>
<feature type="transmembrane region" description="Helical" evidence="3">
    <location>
        <begin position="385"/>
        <end position="406"/>
    </location>
</feature>
<comment type="subcellular location">
    <subcellularLocation>
        <location evidence="1">Membrane</location>
        <topology evidence="1">Multi-pass membrane protein</topology>
    </subcellularLocation>
</comment>
<feature type="transmembrane region" description="Helical" evidence="3">
    <location>
        <begin position="24"/>
        <end position="46"/>
    </location>
</feature>
<feature type="domain" description="Major facilitator superfamily (MFS) profile" evidence="4">
    <location>
        <begin position="31"/>
        <end position="444"/>
    </location>
</feature>
<dbReference type="EMBL" id="BTSY01000001">
    <property type="protein sequence ID" value="GMT12140.1"/>
    <property type="molecule type" value="Genomic_DNA"/>
</dbReference>
<proteinExistence type="predicted"/>
<keyword evidence="3" id="KW-0812">Transmembrane</keyword>
<evidence type="ECO:0000256" key="2">
    <source>
        <dbReference type="SAM" id="MobiDB-lite"/>
    </source>
</evidence>
<feature type="transmembrane region" description="Helical" evidence="3">
    <location>
        <begin position="195"/>
        <end position="215"/>
    </location>
</feature>
<comment type="caution">
    <text evidence="5">The sequence shown here is derived from an EMBL/GenBank/DDBJ whole genome shotgun (WGS) entry which is preliminary data.</text>
</comment>